<organism evidence="1 2">
    <name type="scientific">Clostridium neonatale</name>
    <dbReference type="NCBI Taxonomy" id="137838"/>
    <lineage>
        <taxon>Bacteria</taxon>
        <taxon>Bacillati</taxon>
        <taxon>Bacillota</taxon>
        <taxon>Clostridia</taxon>
        <taxon>Eubacteriales</taxon>
        <taxon>Clostridiaceae</taxon>
        <taxon>Clostridium</taxon>
    </lineage>
</organism>
<dbReference type="AlphaFoldDB" id="A0AAD1YE36"/>
<name>A0AAD1YE36_9CLOT</name>
<dbReference type="RefSeq" id="WP_159136408.1">
    <property type="nucleotide sequence ID" value="NZ_CAMRXC010000067.1"/>
</dbReference>
<evidence type="ECO:0000313" key="1">
    <source>
        <dbReference type="EMBL" id="CAI3549791.1"/>
    </source>
</evidence>
<accession>A0AAD1YE36</accession>
<dbReference type="Proteomes" id="UP001189143">
    <property type="component" value="Unassembled WGS sequence"/>
</dbReference>
<reference evidence="1" key="1">
    <citation type="submission" date="2022-10" db="EMBL/GenBank/DDBJ databases">
        <authorList>
            <person name="Aires J."/>
            <person name="Mesa V."/>
        </authorList>
    </citation>
    <scope>NUCLEOTIDE SEQUENCE</scope>
    <source>
        <strain evidence="1">Clostridium neonatale JD116</strain>
    </source>
</reference>
<dbReference type="EMBL" id="CAMTCP010000093">
    <property type="protein sequence ID" value="CAI3549791.1"/>
    <property type="molecule type" value="Genomic_DNA"/>
</dbReference>
<sequence>MEWELGRYDNKYFLFLIKNNEIINIDISQKEARSIEERFNIKAVEYPF</sequence>
<gene>
    <name evidence="1" type="ORF">CNEO2_1840001</name>
</gene>
<evidence type="ECO:0000313" key="2">
    <source>
        <dbReference type="Proteomes" id="UP001189143"/>
    </source>
</evidence>
<comment type="caution">
    <text evidence="1">The sequence shown here is derived from an EMBL/GenBank/DDBJ whole genome shotgun (WGS) entry which is preliminary data.</text>
</comment>
<dbReference type="GeneID" id="68878541"/>
<proteinExistence type="predicted"/>
<protein>
    <submittedName>
        <fullName evidence="1">Uncharacterized protein</fullName>
    </submittedName>
</protein>